<dbReference type="Gene3D" id="3.40.190.290">
    <property type="match status" value="1"/>
</dbReference>
<dbReference type="RefSeq" id="WP_369943140.1">
    <property type="nucleotide sequence ID" value="NZ_JBCLUF010000044.1"/>
</dbReference>
<keyword evidence="7" id="KW-1185">Reference proteome</keyword>
<comment type="caution">
    <text evidence="6">The sequence shown here is derived from an EMBL/GenBank/DDBJ whole genome shotgun (WGS) entry which is preliminary data.</text>
</comment>
<evidence type="ECO:0000313" key="7">
    <source>
        <dbReference type="Proteomes" id="UP001565236"/>
    </source>
</evidence>
<comment type="similarity">
    <text evidence="1">Belongs to the LysR transcriptional regulatory family.</text>
</comment>
<protein>
    <submittedName>
        <fullName evidence="6">LysR family transcriptional regulator</fullName>
    </submittedName>
</protein>
<name>A0ABV4DRK8_9LACO</name>
<dbReference type="Proteomes" id="UP001565236">
    <property type="component" value="Unassembled WGS sequence"/>
</dbReference>
<dbReference type="EMBL" id="JBCLUF010000044">
    <property type="protein sequence ID" value="MEY8663096.1"/>
    <property type="molecule type" value="Genomic_DNA"/>
</dbReference>
<sequence length="296" mass="33749">MNIKDLEYFHQLVLEKNFSKVATYFNVSQPTITLAIKRLEEEFQTPLFERDRSHKKLHVTLAGQQLEQHVSLILNELTLAKKEVLRTKEEKLLFGLPPIIGNYFFPTIVTHLISSGLIAQFHTTEAGSDALLKLLLDGSIDFCLLGSLEPLTQRALNAETFASTEFKIIVSKKHPLAQKKAVHFAELKNEQFIVHNEGFIHDKALRLLARHNHFTPDIIYQTNYVHVLKSMVQSNTGIACLSEIALSPNDDLAVLDLLDEDRPKFLLSIVMRSNQVLTPTKEKLLQILRESVYQNK</sequence>
<dbReference type="Pfam" id="PF00126">
    <property type="entry name" value="HTH_1"/>
    <property type="match status" value="1"/>
</dbReference>
<evidence type="ECO:0000256" key="1">
    <source>
        <dbReference type="ARBA" id="ARBA00009437"/>
    </source>
</evidence>
<accession>A0ABV4DRK8</accession>
<dbReference type="Pfam" id="PF03466">
    <property type="entry name" value="LysR_substrate"/>
    <property type="match status" value="1"/>
</dbReference>
<dbReference type="SUPFAM" id="SSF46785">
    <property type="entry name" value="Winged helix' DNA-binding domain"/>
    <property type="match status" value="1"/>
</dbReference>
<organism evidence="6 7">
    <name type="scientific">Ligilactobacillus faecis</name>
    <dbReference type="NCBI Taxonomy" id="762833"/>
    <lineage>
        <taxon>Bacteria</taxon>
        <taxon>Bacillati</taxon>
        <taxon>Bacillota</taxon>
        <taxon>Bacilli</taxon>
        <taxon>Lactobacillales</taxon>
        <taxon>Lactobacillaceae</taxon>
        <taxon>Ligilactobacillus</taxon>
    </lineage>
</organism>
<dbReference type="InterPro" id="IPR036390">
    <property type="entry name" value="WH_DNA-bd_sf"/>
</dbReference>
<dbReference type="SUPFAM" id="SSF53850">
    <property type="entry name" value="Periplasmic binding protein-like II"/>
    <property type="match status" value="1"/>
</dbReference>
<dbReference type="PANTHER" id="PTHR30419">
    <property type="entry name" value="HTH-TYPE TRANSCRIPTIONAL REGULATOR YBHD"/>
    <property type="match status" value="1"/>
</dbReference>
<dbReference type="InterPro" id="IPR050950">
    <property type="entry name" value="HTH-type_LysR_regulators"/>
</dbReference>
<dbReference type="PROSITE" id="PS50931">
    <property type="entry name" value="HTH_LYSR"/>
    <property type="match status" value="1"/>
</dbReference>
<reference evidence="6 7" key="1">
    <citation type="submission" date="2024-03" db="EMBL/GenBank/DDBJ databases">
        <title>Mouse gut bacterial collection (mGBC) of GemPharmatech.</title>
        <authorList>
            <person name="He Y."/>
            <person name="Dong L."/>
            <person name="Wu D."/>
            <person name="Gao X."/>
            <person name="Lin Z."/>
        </authorList>
    </citation>
    <scope>NUCLEOTIDE SEQUENCE [LARGE SCALE GENOMIC DNA]</scope>
    <source>
        <strain evidence="6 7">15-30</strain>
    </source>
</reference>
<dbReference type="PRINTS" id="PR00039">
    <property type="entry name" value="HTHLYSR"/>
</dbReference>
<keyword evidence="3" id="KW-0238">DNA-binding</keyword>
<dbReference type="InterPro" id="IPR036388">
    <property type="entry name" value="WH-like_DNA-bd_sf"/>
</dbReference>
<dbReference type="PANTHER" id="PTHR30419:SF8">
    <property type="entry name" value="NITROGEN ASSIMILATION TRANSCRIPTIONAL ACTIVATOR-RELATED"/>
    <property type="match status" value="1"/>
</dbReference>
<evidence type="ECO:0000259" key="5">
    <source>
        <dbReference type="PROSITE" id="PS50931"/>
    </source>
</evidence>
<evidence type="ECO:0000313" key="6">
    <source>
        <dbReference type="EMBL" id="MEY8663096.1"/>
    </source>
</evidence>
<evidence type="ECO:0000256" key="4">
    <source>
        <dbReference type="ARBA" id="ARBA00023163"/>
    </source>
</evidence>
<dbReference type="InterPro" id="IPR005119">
    <property type="entry name" value="LysR_subst-bd"/>
</dbReference>
<dbReference type="InterPro" id="IPR000847">
    <property type="entry name" value="LysR_HTH_N"/>
</dbReference>
<feature type="domain" description="HTH lysR-type" evidence="5">
    <location>
        <begin position="1"/>
        <end position="58"/>
    </location>
</feature>
<proteinExistence type="inferred from homology"/>
<keyword evidence="2" id="KW-0805">Transcription regulation</keyword>
<gene>
    <name evidence="6" type="ORF">AALT52_09495</name>
</gene>
<evidence type="ECO:0000256" key="2">
    <source>
        <dbReference type="ARBA" id="ARBA00023015"/>
    </source>
</evidence>
<dbReference type="Gene3D" id="1.10.10.10">
    <property type="entry name" value="Winged helix-like DNA-binding domain superfamily/Winged helix DNA-binding domain"/>
    <property type="match status" value="1"/>
</dbReference>
<evidence type="ECO:0000256" key="3">
    <source>
        <dbReference type="ARBA" id="ARBA00023125"/>
    </source>
</evidence>
<keyword evidence="4" id="KW-0804">Transcription</keyword>